<protein>
    <submittedName>
        <fullName evidence="2">Uncharacterized protein</fullName>
    </submittedName>
</protein>
<dbReference type="Proteomes" id="UP000294558">
    <property type="component" value="Unassembled WGS sequence"/>
</dbReference>
<evidence type="ECO:0000313" key="3">
    <source>
        <dbReference type="Proteomes" id="UP000294558"/>
    </source>
</evidence>
<comment type="caution">
    <text evidence="2">The sequence shown here is derived from an EMBL/GenBank/DDBJ whole genome shotgun (WGS) entry which is preliminary data.</text>
</comment>
<feature type="transmembrane region" description="Helical" evidence="1">
    <location>
        <begin position="56"/>
        <end position="81"/>
    </location>
</feature>
<keyword evidence="1" id="KW-0812">Transmembrane</keyword>
<dbReference type="EMBL" id="SOAU01000001">
    <property type="protein sequence ID" value="TDT18627.1"/>
    <property type="molecule type" value="Genomic_DNA"/>
</dbReference>
<feature type="transmembrane region" description="Helical" evidence="1">
    <location>
        <begin position="101"/>
        <end position="119"/>
    </location>
</feature>
<gene>
    <name evidence="2" type="ORF">BDK89_4255</name>
</gene>
<proteinExistence type="predicted"/>
<keyword evidence="3" id="KW-1185">Reference proteome</keyword>
<reference evidence="2 3" key="1">
    <citation type="submission" date="2019-03" db="EMBL/GenBank/DDBJ databases">
        <title>Sequencing the genomes of 1000 actinobacteria strains.</title>
        <authorList>
            <person name="Klenk H.-P."/>
        </authorList>
    </citation>
    <scope>NUCLEOTIDE SEQUENCE [LARGE SCALE GENOMIC DNA]</scope>
    <source>
        <strain evidence="2 3">DSM 18936</strain>
    </source>
</reference>
<sequence length="126" mass="13700">MRITRTDLAGPGTGAASLVVMPGNPLTDDNWANEVTDQITEFVGTVRQKTTDNAIVVVRGVVFGLLAAFIGFALLILFLIFATRGLQSLFNLFLSWERAVYVSYFVLGGILSIVGLLLMKKRTSAF</sequence>
<evidence type="ECO:0000256" key="1">
    <source>
        <dbReference type="SAM" id="Phobius"/>
    </source>
</evidence>
<organism evidence="2 3">
    <name type="scientific">Ilumatobacter fluminis</name>
    <dbReference type="NCBI Taxonomy" id="467091"/>
    <lineage>
        <taxon>Bacteria</taxon>
        <taxon>Bacillati</taxon>
        <taxon>Actinomycetota</taxon>
        <taxon>Acidimicrobiia</taxon>
        <taxon>Acidimicrobiales</taxon>
        <taxon>Ilumatobacteraceae</taxon>
        <taxon>Ilumatobacter</taxon>
    </lineage>
</organism>
<accession>A0A4R7I4M0</accession>
<keyword evidence="1" id="KW-1133">Transmembrane helix</keyword>
<name>A0A4R7I4M0_9ACTN</name>
<keyword evidence="1" id="KW-0472">Membrane</keyword>
<evidence type="ECO:0000313" key="2">
    <source>
        <dbReference type="EMBL" id="TDT18627.1"/>
    </source>
</evidence>
<dbReference type="AlphaFoldDB" id="A0A4R7I4M0"/>